<organism evidence="5 6">
    <name type="scientific">Pedobacter zeae</name>
    <dbReference type="NCBI Taxonomy" id="1737356"/>
    <lineage>
        <taxon>Bacteria</taxon>
        <taxon>Pseudomonadati</taxon>
        <taxon>Bacteroidota</taxon>
        <taxon>Sphingobacteriia</taxon>
        <taxon>Sphingobacteriales</taxon>
        <taxon>Sphingobacteriaceae</taxon>
        <taxon>Pedobacter</taxon>
    </lineage>
</organism>
<keyword evidence="2" id="KW-0732">Signal</keyword>
<feature type="chain" id="PRO_5031227770" description="Outer membrane protein beta-barrel domain-containing protein" evidence="2">
    <location>
        <begin position="20"/>
        <end position="246"/>
    </location>
</feature>
<name>A0A7W6KES9_9SPHI</name>
<feature type="region of interest" description="Disordered" evidence="1">
    <location>
        <begin position="154"/>
        <end position="177"/>
    </location>
</feature>
<evidence type="ECO:0000256" key="2">
    <source>
        <dbReference type="SAM" id="SignalP"/>
    </source>
</evidence>
<dbReference type="Pfam" id="PF13568">
    <property type="entry name" value="OMP_b-brl_2"/>
    <property type="match status" value="1"/>
</dbReference>
<keyword evidence="7" id="KW-1185">Reference proteome</keyword>
<evidence type="ECO:0000313" key="6">
    <source>
        <dbReference type="Proteomes" id="UP000532273"/>
    </source>
</evidence>
<reference evidence="4" key="1">
    <citation type="journal article" date="2014" name="Int. J. Syst. Evol. Microbiol.">
        <title>Complete genome of a new Firmicutes species belonging to the dominant human colonic microbiota ('Ruminococcus bicirculans') reveals two chromosomes and a selective capacity to utilize plant glucans.</title>
        <authorList>
            <consortium name="NISC Comparative Sequencing Program"/>
            <person name="Wegmann U."/>
            <person name="Louis P."/>
            <person name="Goesmann A."/>
            <person name="Henrissat B."/>
            <person name="Duncan S.H."/>
            <person name="Flint H.J."/>
        </authorList>
    </citation>
    <scope>NUCLEOTIDE SEQUENCE</scope>
    <source>
        <strain evidence="4">CGMCC 1.15287</strain>
    </source>
</reference>
<proteinExistence type="predicted"/>
<reference evidence="7" key="2">
    <citation type="journal article" date="2019" name="Int. J. Syst. Evol. Microbiol.">
        <title>The Global Catalogue of Microorganisms (GCM) 10K type strain sequencing project: providing services to taxonomists for standard genome sequencing and annotation.</title>
        <authorList>
            <consortium name="The Broad Institute Genomics Platform"/>
            <consortium name="The Broad Institute Genome Sequencing Center for Infectious Disease"/>
            <person name="Wu L."/>
            <person name="Ma J."/>
        </authorList>
    </citation>
    <scope>NUCLEOTIDE SEQUENCE [LARGE SCALE GENOMIC DNA]</scope>
    <source>
        <strain evidence="7">CGMCC 1.15287</strain>
    </source>
</reference>
<sequence>MKKLLLSASIILLATGAFAQTKMTGETARFGIKAGVNLSKFHAGGDDNAANTFNDNAKNNVGFNVTAFGDFGVGNNFFIQPGVSLQNKGNKFESTGTATVGNNTITTTSSVKTNLMAIEVPVNAVFRIPTGDAGAVQISAGPYIGFNISGKDKGQTTTTTVNNSNNTSATVTSSNDRDLSFGSASDKNYGSTDFGANFGLAYRTTSGFLIGANYGLGLTDLTPKDRQANSNKLTNRVLGFSVGYSF</sequence>
<feature type="signal peptide" evidence="2">
    <location>
        <begin position="1"/>
        <end position="19"/>
    </location>
</feature>
<accession>A0A7W6KES9</accession>
<dbReference type="RefSeq" id="WP_183768094.1">
    <property type="nucleotide sequence ID" value="NZ_BMHZ01000004.1"/>
</dbReference>
<protein>
    <recommendedName>
        <fullName evidence="3">Outer membrane protein beta-barrel domain-containing protein</fullName>
    </recommendedName>
</protein>
<evidence type="ECO:0000259" key="3">
    <source>
        <dbReference type="Pfam" id="PF13568"/>
    </source>
</evidence>
<evidence type="ECO:0000256" key="1">
    <source>
        <dbReference type="SAM" id="MobiDB-lite"/>
    </source>
</evidence>
<reference evidence="4" key="4">
    <citation type="submission" date="2024-05" db="EMBL/GenBank/DDBJ databases">
        <authorList>
            <person name="Sun Q."/>
            <person name="Zhou Y."/>
        </authorList>
    </citation>
    <scope>NUCLEOTIDE SEQUENCE</scope>
    <source>
        <strain evidence="4">CGMCC 1.15287</strain>
    </source>
</reference>
<dbReference type="AlphaFoldDB" id="A0A7W6KES9"/>
<feature type="domain" description="Outer membrane protein beta-barrel" evidence="3">
    <location>
        <begin position="18"/>
        <end position="221"/>
    </location>
</feature>
<comment type="caution">
    <text evidence="5">The sequence shown here is derived from an EMBL/GenBank/DDBJ whole genome shotgun (WGS) entry which is preliminary data.</text>
</comment>
<evidence type="ECO:0000313" key="5">
    <source>
        <dbReference type="EMBL" id="MBB4110350.1"/>
    </source>
</evidence>
<reference evidence="5 6" key="3">
    <citation type="submission" date="2020-08" db="EMBL/GenBank/DDBJ databases">
        <title>Genomic Encyclopedia of Type Strains, Phase IV (KMG-IV): sequencing the most valuable type-strain genomes for metagenomic binning, comparative biology and taxonomic classification.</title>
        <authorList>
            <person name="Goeker M."/>
        </authorList>
    </citation>
    <scope>NUCLEOTIDE SEQUENCE [LARGE SCALE GENOMIC DNA]</scope>
    <source>
        <strain evidence="5 6">DSM 100774</strain>
    </source>
</reference>
<dbReference type="Proteomes" id="UP000642938">
    <property type="component" value="Unassembled WGS sequence"/>
</dbReference>
<feature type="compositionally biased region" description="Low complexity" evidence="1">
    <location>
        <begin position="156"/>
        <end position="174"/>
    </location>
</feature>
<dbReference type="EMBL" id="BMHZ01000004">
    <property type="protein sequence ID" value="GGH17449.1"/>
    <property type="molecule type" value="Genomic_DNA"/>
</dbReference>
<dbReference type="EMBL" id="JACIEF010000004">
    <property type="protein sequence ID" value="MBB4110350.1"/>
    <property type="molecule type" value="Genomic_DNA"/>
</dbReference>
<evidence type="ECO:0000313" key="4">
    <source>
        <dbReference type="EMBL" id="GGH17449.1"/>
    </source>
</evidence>
<evidence type="ECO:0000313" key="7">
    <source>
        <dbReference type="Proteomes" id="UP000642938"/>
    </source>
</evidence>
<dbReference type="InterPro" id="IPR025665">
    <property type="entry name" value="Beta-barrel_OMP_2"/>
</dbReference>
<dbReference type="Proteomes" id="UP000532273">
    <property type="component" value="Unassembled WGS sequence"/>
</dbReference>
<gene>
    <name evidence="4" type="ORF">GCM10007422_40910</name>
    <name evidence="5" type="ORF">GGQ60_004378</name>
</gene>